<gene>
    <name evidence="2" type="ORF">AMECASPLE_033207</name>
</gene>
<feature type="compositionally biased region" description="Basic and acidic residues" evidence="1">
    <location>
        <begin position="92"/>
        <end position="103"/>
    </location>
</feature>
<accession>A0ABV1AEA0</accession>
<feature type="region of interest" description="Disordered" evidence="1">
    <location>
        <begin position="46"/>
        <end position="125"/>
    </location>
</feature>
<dbReference type="Proteomes" id="UP001469553">
    <property type="component" value="Unassembled WGS sequence"/>
</dbReference>
<keyword evidence="3" id="KW-1185">Reference proteome</keyword>
<sequence>MTFTLMLLPDLPTCVSFSLRSAISRYVPYLGTLLCITGRDRYSSSSLRSTRRSTLTSQSESKGPGRHRNSSQSESESAHFSDTEEDCSSRTPDGRHLSVDVKQVRHASQRSKVSGHSAGDFERTAALNPTDPAICHLSQLTRRVQEMKDAERKVRRAKREQSESGGGVEKSELFLNSRRVNQSVTGCGCDVG</sequence>
<evidence type="ECO:0000313" key="3">
    <source>
        <dbReference type="Proteomes" id="UP001469553"/>
    </source>
</evidence>
<comment type="caution">
    <text evidence="2">The sequence shown here is derived from an EMBL/GenBank/DDBJ whole genome shotgun (WGS) entry which is preliminary data.</text>
</comment>
<reference evidence="2 3" key="1">
    <citation type="submission" date="2021-06" db="EMBL/GenBank/DDBJ databases">
        <authorList>
            <person name="Palmer J.M."/>
        </authorList>
    </citation>
    <scope>NUCLEOTIDE SEQUENCE [LARGE SCALE GENOMIC DNA]</scope>
    <source>
        <strain evidence="2 3">AS_MEX2019</strain>
        <tissue evidence="2">Muscle</tissue>
    </source>
</reference>
<organism evidence="2 3">
    <name type="scientific">Ameca splendens</name>
    <dbReference type="NCBI Taxonomy" id="208324"/>
    <lineage>
        <taxon>Eukaryota</taxon>
        <taxon>Metazoa</taxon>
        <taxon>Chordata</taxon>
        <taxon>Craniata</taxon>
        <taxon>Vertebrata</taxon>
        <taxon>Euteleostomi</taxon>
        <taxon>Actinopterygii</taxon>
        <taxon>Neopterygii</taxon>
        <taxon>Teleostei</taxon>
        <taxon>Neoteleostei</taxon>
        <taxon>Acanthomorphata</taxon>
        <taxon>Ovalentaria</taxon>
        <taxon>Atherinomorphae</taxon>
        <taxon>Cyprinodontiformes</taxon>
        <taxon>Goodeidae</taxon>
        <taxon>Ameca</taxon>
    </lineage>
</organism>
<name>A0ABV1AEA0_9TELE</name>
<evidence type="ECO:0000313" key="2">
    <source>
        <dbReference type="EMBL" id="MEQ2316515.1"/>
    </source>
</evidence>
<dbReference type="EMBL" id="JAHRIP010089098">
    <property type="protein sequence ID" value="MEQ2316515.1"/>
    <property type="molecule type" value="Genomic_DNA"/>
</dbReference>
<protein>
    <submittedName>
        <fullName evidence="2">Uncharacterized protein</fullName>
    </submittedName>
</protein>
<evidence type="ECO:0000256" key="1">
    <source>
        <dbReference type="SAM" id="MobiDB-lite"/>
    </source>
</evidence>
<feature type="compositionally biased region" description="Low complexity" evidence="1">
    <location>
        <begin position="46"/>
        <end position="61"/>
    </location>
</feature>
<proteinExistence type="predicted"/>